<dbReference type="CDD" id="cd21175">
    <property type="entry name" value="LPMO_AA9"/>
    <property type="match status" value="1"/>
</dbReference>
<evidence type="ECO:0000313" key="20">
    <source>
        <dbReference type="Proteomes" id="UP001301769"/>
    </source>
</evidence>
<feature type="chain" id="PRO_5042831700" description="lytic cellulose monooxygenase (C4-dehydrogenating)" evidence="17">
    <location>
        <begin position="24"/>
        <end position="324"/>
    </location>
</feature>
<keyword evidence="6" id="KW-0136">Cellulose degradation</keyword>
<evidence type="ECO:0000256" key="6">
    <source>
        <dbReference type="ARBA" id="ARBA00023001"/>
    </source>
</evidence>
<dbReference type="GO" id="GO:0004497">
    <property type="term" value="F:monooxygenase activity"/>
    <property type="evidence" value="ECO:0007669"/>
    <property type="project" value="UniProtKB-KW"/>
</dbReference>
<keyword evidence="7" id="KW-0560">Oxidoreductase</keyword>
<dbReference type="EC" id="1.14.99.56" evidence="15"/>
<protein>
    <recommendedName>
        <fullName evidence="15">lytic cellulose monooxygenase (C4-dehydrogenating)</fullName>
        <ecNumber evidence="15">1.14.99.56</ecNumber>
    </recommendedName>
</protein>
<keyword evidence="20" id="KW-1185">Reference proteome</keyword>
<comment type="catalytic activity">
    <reaction evidence="14">
        <text>[(1-&gt;4)-beta-D-glucosyl]n+m + reduced acceptor + O2 = 4-dehydro-beta-D-glucosyl-[(1-&gt;4)-beta-D-glucosyl]n-1 + [(1-&gt;4)-beta-D-glucosyl]m + acceptor + H2O.</text>
        <dbReference type="EC" id="1.14.99.56"/>
    </reaction>
</comment>
<feature type="compositionally biased region" description="Low complexity" evidence="16">
    <location>
        <begin position="315"/>
        <end position="324"/>
    </location>
</feature>
<evidence type="ECO:0000256" key="12">
    <source>
        <dbReference type="ARBA" id="ARBA00023326"/>
    </source>
</evidence>
<dbReference type="AlphaFoldDB" id="A0AAN6YIR8"/>
<evidence type="ECO:0000256" key="13">
    <source>
        <dbReference type="ARBA" id="ARBA00044502"/>
    </source>
</evidence>
<evidence type="ECO:0000256" key="7">
    <source>
        <dbReference type="ARBA" id="ARBA00023002"/>
    </source>
</evidence>
<feature type="region of interest" description="Disordered" evidence="16">
    <location>
        <begin position="273"/>
        <end position="324"/>
    </location>
</feature>
<comment type="similarity">
    <text evidence="13">Belongs to the polysaccharide monooxygenase AA9 family.</text>
</comment>
<dbReference type="Gene3D" id="2.70.50.70">
    <property type="match status" value="1"/>
</dbReference>
<reference evidence="19" key="1">
    <citation type="journal article" date="2023" name="Mol. Phylogenet. Evol.">
        <title>Genome-scale phylogeny and comparative genomics of the fungal order Sordariales.</title>
        <authorList>
            <person name="Hensen N."/>
            <person name="Bonometti L."/>
            <person name="Westerberg I."/>
            <person name="Brannstrom I.O."/>
            <person name="Guillou S."/>
            <person name="Cros-Aarteil S."/>
            <person name="Calhoun S."/>
            <person name="Haridas S."/>
            <person name="Kuo A."/>
            <person name="Mondo S."/>
            <person name="Pangilinan J."/>
            <person name="Riley R."/>
            <person name="LaButti K."/>
            <person name="Andreopoulos B."/>
            <person name="Lipzen A."/>
            <person name="Chen C."/>
            <person name="Yan M."/>
            <person name="Daum C."/>
            <person name="Ng V."/>
            <person name="Clum A."/>
            <person name="Steindorff A."/>
            <person name="Ohm R.A."/>
            <person name="Martin F."/>
            <person name="Silar P."/>
            <person name="Natvig D.O."/>
            <person name="Lalanne C."/>
            <person name="Gautier V."/>
            <person name="Ament-Velasquez S.L."/>
            <person name="Kruys A."/>
            <person name="Hutchinson M.I."/>
            <person name="Powell A.J."/>
            <person name="Barry K."/>
            <person name="Miller A.N."/>
            <person name="Grigoriev I.V."/>
            <person name="Debuchy R."/>
            <person name="Gladieux P."/>
            <person name="Hiltunen Thoren M."/>
            <person name="Johannesson H."/>
        </authorList>
    </citation>
    <scope>NUCLEOTIDE SEQUENCE</scope>
    <source>
        <strain evidence="19">PSN293</strain>
    </source>
</reference>
<evidence type="ECO:0000256" key="3">
    <source>
        <dbReference type="ARBA" id="ARBA00022525"/>
    </source>
</evidence>
<feature type="non-terminal residue" evidence="19">
    <location>
        <position position="324"/>
    </location>
</feature>
<comment type="caution">
    <text evidence="19">The sequence shown here is derived from an EMBL/GenBank/DDBJ whole genome shotgun (WGS) entry which is preliminary data.</text>
</comment>
<reference evidence="19" key="2">
    <citation type="submission" date="2023-05" db="EMBL/GenBank/DDBJ databases">
        <authorList>
            <consortium name="Lawrence Berkeley National Laboratory"/>
            <person name="Steindorff A."/>
            <person name="Hensen N."/>
            <person name="Bonometti L."/>
            <person name="Westerberg I."/>
            <person name="Brannstrom I.O."/>
            <person name="Guillou S."/>
            <person name="Cros-Aarteil S."/>
            <person name="Calhoun S."/>
            <person name="Haridas S."/>
            <person name="Kuo A."/>
            <person name="Mondo S."/>
            <person name="Pangilinan J."/>
            <person name="Riley R."/>
            <person name="Labutti K."/>
            <person name="Andreopoulos B."/>
            <person name="Lipzen A."/>
            <person name="Chen C."/>
            <person name="Yanf M."/>
            <person name="Daum C."/>
            <person name="Ng V."/>
            <person name="Clum A."/>
            <person name="Ohm R."/>
            <person name="Martin F."/>
            <person name="Silar P."/>
            <person name="Natvig D."/>
            <person name="Lalanne C."/>
            <person name="Gautier V."/>
            <person name="Ament-Velasquez S.L."/>
            <person name="Kruys A."/>
            <person name="Hutchinson M.I."/>
            <person name="Powell A.J."/>
            <person name="Barry K."/>
            <person name="Miller A.N."/>
            <person name="Grigoriev I.V."/>
            <person name="Debuchy R."/>
            <person name="Gladieux P."/>
            <person name="Thoren M.H."/>
            <person name="Johannesson H."/>
        </authorList>
    </citation>
    <scope>NUCLEOTIDE SEQUENCE</scope>
    <source>
        <strain evidence="19">PSN293</strain>
    </source>
</reference>
<evidence type="ECO:0000256" key="1">
    <source>
        <dbReference type="ARBA" id="ARBA00001973"/>
    </source>
</evidence>
<feature type="domain" description="Auxiliary Activity family 9 catalytic" evidence="18">
    <location>
        <begin position="22"/>
        <end position="238"/>
    </location>
</feature>
<keyword evidence="10" id="KW-1015">Disulfide bond</keyword>
<evidence type="ECO:0000256" key="16">
    <source>
        <dbReference type="SAM" id="MobiDB-lite"/>
    </source>
</evidence>
<evidence type="ECO:0000256" key="5">
    <source>
        <dbReference type="ARBA" id="ARBA00022729"/>
    </source>
</evidence>
<accession>A0AAN6YIR8</accession>
<evidence type="ECO:0000256" key="8">
    <source>
        <dbReference type="ARBA" id="ARBA00023008"/>
    </source>
</evidence>
<keyword evidence="19" id="KW-0378">Hydrolase</keyword>
<evidence type="ECO:0000256" key="17">
    <source>
        <dbReference type="SAM" id="SignalP"/>
    </source>
</evidence>
<evidence type="ECO:0000256" key="9">
    <source>
        <dbReference type="ARBA" id="ARBA00023033"/>
    </source>
</evidence>
<dbReference type="Proteomes" id="UP001301769">
    <property type="component" value="Unassembled WGS sequence"/>
</dbReference>
<dbReference type="Pfam" id="PF03443">
    <property type="entry name" value="AA9"/>
    <property type="match status" value="1"/>
</dbReference>
<keyword evidence="12" id="KW-0624">Polysaccharide degradation</keyword>
<dbReference type="PANTHER" id="PTHR33353">
    <property type="entry name" value="PUTATIVE (AFU_ORTHOLOGUE AFUA_1G12560)-RELATED"/>
    <property type="match status" value="1"/>
</dbReference>
<keyword evidence="5 17" id="KW-0732">Signal</keyword>
<evidence type="ECO:0000256" key="2">
    <source>
        <dbReference type="ARBA" id="ARBA00004613"/>
    </source>
</evidence>
<dbReference type="GO" id="GO:0046872">
    <property type="term" value="F:metal ion binding"/>
    <property type="evidence" value="ECO:0007669"/>
    <property type="project" value="UniProtKB-KW"/>
</dbReference>
<sequence>MHSVTSKTLLAAIAGAASVAAHGHVTNIVINGVSYQNYDPFSHPYQQNPPTVVGFGTQATDNGFVEPSAFNSRDIICHRGSTNAGGHAVVAAGDNVFLQWDTWPESHHGPVIEYLAACGASGCEKADITSLDFFKISEAGLIDGSSAPGRWASDELISNGNGWMVKIPANIKPGFYLLRHEIIALHSGNQPNGAQNYPQCINLEITGSGTATPSGVKGTALYTPNDAGILFNIYQPMSSYPVPGPAVISGGGSVPQSRSAIARSASAIVGTGGAGGAAPTAPAPVVPTTTGNAAPVVPTTTLRTSTAAVPPPPATTAKPTTSPA</sequence>
<evidence type="ECO:0000313" key="19">
    <source>
        <dbReference type="EMBL" id="KAK4219869.1"/>
    </source>
</evidence>
<evidence type="ECO:0000256" key="4">
    <source>
        <dbReference type="ARBA" id="ARBA00022723"/>
    </source>
</evidence>
<dbReference type="PANTHER" id="PTHR33353:SF36">
    <property type="entry name" value="ENDO-BETA-1,4-GLUCANASE D"/>
    <property type="match status" value="1"/>
</dbReference>
<organism evidence="19 20">
    <name type="scientific">Rhypophila decipiens</name>
    <dbReference type="NCBI Taxonomy" id="261697"/>
    <lineage>
        <taxon>Eukaryota</taxon>
        <taxon>Fungi</taxon>
        <taxon>Dikarya</taxon>
        <taxon>Ascomycota</taxon>
        <taxon>Pezizomycotina</taxon>
        <taxon>Sordariomycetes</taxon>
        <taxon>Sordariomycetidae</taxon>
        <taxon>Sordariales</taxon>
        <taxon>Naviculisporaceae</taxon>
        <taxon>Rhypophila</taxon>
    </lineage>
</organism>
<name>A0AAN6YIR8_9PEZI</name>
<evidence type="ECO:0000256" key="10">
    <source>
        <dbReference type="ARBA" id="ARBA00023157"/>
    </source>
</evidence>
<evidence type="ECO:0000256" key="14">
    <source>
        <dbReference type="ARBA" id="ARBA00045077"/>
    </source>
</evidence>
<proteinExistence type="inferred from homology"/>
<keyword evidence="3" id="KW-0964">Secreted</keyword>
<keyword evidence="9" id="KW-0503">Monooxygenase</keyword>
<keyword evidence="8" id="KW-0186">Copper</keyword>
<keyword evidence="11" id="KW-0119">Carbohydrate metabolism</keyword>
<feature type="compositionally biased region" description="Low complexity" evidence="16">
    <location>
        <begin position="286"/>
        <end position="308"/>
    </location>
</feature>
<evidence type="ECO:0000259" key="18">
    <source>
        <dbReference type="Pfam" id="PF03443"/>
    </source>
</evidence>
<dbReference type="GO" id="GO:0005576">
    <property type="term" value="C:extracellular region"/>
    <property type="evidence" value="ECO:0007669"/>
    <property type="project" value="UniProtKB-SubCell"/>
</dbReference>
<dbReference type="GO" id="GO:0016787">
    <property type="term" value="F:hydrolase activity"/>
    <property type="evidence" value="ECO:0007669"/>
    <property type="project" value="UniProtKB-KW"/>
</dbReference>
<dbReference type="EMBL" id="MU858046">
    <property type="protein sequence ID" value="KAK4219869.1"/>
    <property type="molecule type" value="Genomic_DNA"/>
</dbReference>
<evidence type="ECO:0000256" key="15">
    <source>
        <dbReference type="ARBA" id="ARBA00047174"/>
    </source>
</evidence>
<dbReference type="InterPro" id="IPR049892">
    <property type="entry name" value="AA9"/>
</dbReference>
<dbReference type="GO" id="GO:0030245">
    <property type="term" value="P:cellulose catabolic process"/>
    <property type="evidence" value="ECO:0007669"/>
    <property type="project" value="UniProtKB-KW"/>
</dbReference>
<comment type="subcellular location">
    <subcellularLocation>
        <location evidence="2">Secreted</location>
    </subcellularLocation>
</comment>
<gene>
    <name evidence="19" type="ORF">QBC37DRAFT_254846</name>
</gene>
<feature type="signal peptide" evidence="17">
    <location>
        <begin position="1"/>
        <end position="23"/>
    </location>
</feature>
<evidence type="ECO:0000256" key="11">
    <source>
        <dbReference type="ARBA" id="ARBA00023277"/>
    </source>
</evidence>
<keyword evidence="4" id="KW-0479">Metal-binding</keyword>
<comment type="cofactor">
    <cofactor evidence="1">
        <name>Cu(2+)</name>
        <dbReference type="ChEBI" id="CHEBI:29036"/>
    </cofactor>
</comment>
<dbReference type="InterPro" id="IPR005103">
    <property type="entry name" value="AA9_LPMO"/>
</dbReference>